<reference evidence="2" key="1">
    <citation type="submission" date="2016-11" db="UniProtKB">
        <authorList>
            <consortium name="WormBaseParasite"/>
        </authorList>
    </citation>
    <scope>IDENTIFICATION</scope>
</reference>
<evidence type="ECO:0000313" key="2">
    <source>
        <dbReference type="WBParaSite" id="L893_g27000.t1"/>
    </source>
</evidence>
<keyword evidence="1" id="KW-1185">Reference proteome</keyword>
<dbReference type="Proteomes" id="UP000095287">
    <property type="component" value="Unplaced"/>
</dbReference>
<organism evidence="1 2">
    <name type="scientific">Steinernema glaseri</name>
    <dbReference type="NCBI Taxonomy" id="37863"/>
    <lineage>
        <taxon>Eukaryota</taxon>
        <taxon>Metazoa</taxon>
        <taxon>Ecdysozoa</taxon>
        <taxon>Nematoda</taxon>
        <taxon>Chromadorea</taxon>
        <taxon>Rhabditida</taxon>
        <taxon>Tylenchina</taxon>
        <taxon>Panagrolaimomorpha</taxon>
        <taxon>Strongyloidoidea</taxon>
        <taxon>Steinernematidae</taxon>
        <taxon>Steinernema</taxon>
    </lineage>
</organism>
<sequence length="114" mass="12367">MAASRDFWNLQSVAKGVEKEKRAPGCTSSDPGGDILGYLLPPTGKDMSGEGSRGTKRLKREGVLESRVCIQGYQGCAQPDPNPSFYACWTSKMEARRGLDEVCDLGQMKLTVPP</sequence>
<protein>
    <submittedName>
        <fullName evidence="2">Uncharacterized protein</fullName>
    </submittedName>
</protein>
<proteinExistence type="predicted"/>
<accession>A0A1I7ZJD1</accession>
<name>A0A1I7ZJD1_9BILA</name>
<evidence type="ECO:0000313" key="1">
    <source>
        <dbReference type="Proteomes" id="UP000095287"/>
    </source>
</evidence>
<dbReference type="WBParaSite" id="L893_g27000.t1">
    <property type="protein sequence ID" value="L893_g27000.t1"/>
    <property type="gene ID" value="L893_g27000"/>
</dbReference>
<dbReference type="AlphaFoldDB" id="A0A1I7ZJD1"/>